<sequence>SQPTPFAVDYDCVKQALISIENLTEEITVREILLNEIEELQSAERE</sequence>
<accession>A0A820ISM1</accession>
<dbReference type="AlphaFoldDB" id="A0A820ISM1"/>
<gene>
    <name evidence="1" type="ORF">UXM345_LOCUS34194</name>
</gene>
<protein>
    <submittedName>
        <fullName evidence="1">Uncharacterized protein</fullName>
    </submittedName>
</protein>
<proteinExistence type="predicted"/>
<reference evidence="1" key="1">
    <citation type="submission" date="2021-02" db="EMBL/GenBank/DDBJ databases">
        <authorList>
            <person name="Nowell W R."/>
        </authorList>
    </citation>
    <scope>NUCLEOTIDE SEQUENCE</scope>
</reference>
<evidence type="ECO:0000313" key="2">
    <source>
        <dbReference type="Proteomes" id="UP000663842"/>
    </source>
</evidence>
<comment type="caution">
    <text evidence="1">The sequence shown here is derived from an EMBL/GenBank/DDBJ whole genome shotgun (WGS) entry which is preliminary data.</text>
</comment>
<organism evidence="1 2">
    <name type="scientific">Rotaria magnacalcarata</name>
    <dbReference type="NCBI Taxonomy" id="392030"/>
    <lineage>
        <taxon>Eukaryota</taxon>
        <taxon>Metazoa</taxon>
        <taxon>Spiralia</taxon>
        <taxon>Gnathifera</taxon>
        <taxon>Rotifera</taxon>
        <taxon>Eurotatoria</taxon>
        <taxon>Bdelloidea</taxon>
        <taxon>Philodinida</taxon>
        <taxon>Philodinidae</taxon>
        <taxon>Rotaria</taxon>
    </lineage>
</organism>
<dbReference type="Proteomes" id="UP000663842">
    <property type="component" value="Unassembled WGS sequence"/>
</dbReference>
<name>A0A820ISM1_9BILA</name>
<feature type="non-terminal residue" evidence="1">
    <location>
        <position position="1"/>
    </location>
</feature>
<dbReference type="EMBL" id="CAJOBF010012220">
    <property type="protein sequence ID" value="CAF4315882.1"/>
    <property type="molecule type" value="Genomic_DNA"/>
</dbReference>
<evidence type="ECO:0000313" key="1">
    <source>
        <dbReference type="EMBL" id="CAF4315882.1"/>
    </source>
</evidence>